<dbReference type="PaxDb" id="665571-STHERM_c02900"/>
<reference key="1">
    <citation type="submission" date="2009-08" db="EMBL/GenBank/DDBJ databases">
        <title>The genome sequence of Spirochaeta thermophila DSM6192.</title>
        <authorList>
            <person name="Angelov A."/>
            <person name="Mientus M."/>
            <person name="Wittenberg S."/>
            <person name="Lehmann R."/>
            <person name="Liesegang H."/>
            <person name="Daniel R."/>
            <person name="Liebl W."/>
        </authorList>
    </citation>
    <scope>NUCLEOTIDE SEQUENCE</scope>
    <source>
        <strain>DSM 6192</strain>
    </source>
</reference>
<dbReference type="HOGENOM" id="CLU_529897_0_0_12"/>
<dbReference type="eggNOG" id="ENOG50342TQ">
    <property type="taxonomic scope" value="Bacteria"/>
</dbReference>
<evidence type="ECO:0000313" key="3">
    <source>
        <dbReference type="Proteomes" id="UP000001296"/>
    </source>
</evidence>
<dbReference type="KEGG" id="sta:STHERM_c02900"/>
<evidence type="ECO:0008006" key="4">
    <source>
        <dbReference type="Google" id="ProtNLM"/>
    </source>
</evidence>
<dbReference type="PROSITE" id="PS51257">
    <property type="entry name" value="PROKAR_LIPOPROTEIN"/>
    <property type="match status" value="1"/>
</dbReference>
<name>E0RP69_WINT6</name>
<sequence>MRHVSGWFYAALAVLFFSACTSPGSARKEAPPDWVLSPPQGDDRYEYFVGYAVDPSSRVKAEDAATQALISEIMRFMGVRITAETTGEAQASLEEFSVALGRTVKEEGSARVSGFKVVDRYWYEDENGITVYILARYERDALLEEKARLEALFKEAEEAISGPERRGERLLMEGRYAEAAVAFLDAARAAASSSLENREVRFQRNLDKAVRALQPLEIEVLRDNLTTYVGEAFPAEFQGRVVREGEGVVGATLLVSYRETTSAGRMRVRTVPVVTGDGGGFSFSLPVMQVPGSGEITVRLDLSSALELLEDLPGTFREAADAVKKVVLSKQAVFHYRVESRSKTVPTGVLILDLDSSGGLLKERGTERGLMRLLSQEGFSLKGIPEGVETLSKQGDEAFVSWARARRDIARVIVGNARIDEFSEDGDGVMVRVSGYVKVVDLVTGRVIATAEAFKRARGRSVEAALAAAFASLGEVLGEKVLASLP</sequence>
<organism evidence="2 3">
    <name type="scientific">Winmispira thermophila (strain ATCC 49972 / DSM 6192 / RI 19.B1)</name>
    <name type="common">Spirochaeta thermophila</name>
    <dbReference type="NCBI Taxonomy" id="665571"/>
    <lineage>
        <taxon>Bacteria</taxon>
        <taxon>Pseudomonadati</taxon>
        <taxon>Spirochaetota</taxon>
        <taxon>Spirochaetia</taxon>
        <taxon>Winmispirales</taxon>
        <taxon>Winmispiraceae</taxon>
        <taxon>Winmispira</taxon>
    </lineage>
</organism>
<proteinExistence type="predicted"/>
<dbReference type="Proteomes" id="UP000001296">
    <property type="component" value="Chromosome"/>
</dbReference>
<evidence type="ECO:0000256" key="1">
    <source>
        <dbReference type="SAM" id="SignalP"/>
    </source>
</evidence>
<feature type="chain" id="PRO_5003139670" description="Curli production assembly/transport component CsgG" evidence="1">
    <location>
        <begin position="27"/>
        <end position="486"/>
    </location>
</feature>
<protein>
    <recommendedName>
        <fullName evidence="4">Curli production assembly/transport component CsgG</fullName>
    </recommendedName>
</protein>
<gene>
    <name evidence="2" type="ordered locus">STHERM_c02900</name>
</gene>
<dbReference type="AlphaFoldDB" id="E0RP69"/>
<feature type="signal peptide" evidence="1">
    <location>
        <begin position="1"/>
        <end position="26"/>
    </location>
</feature>
<reference evidence="2 3" key="2">
    <citation type="journal article" date="2010" name="J. Bacteriol.">
        <title>Genome sequence of the polysaccharide-degrading, thermophilic anaerobe Spirochaeta thermophila DSM 6192.</title>
        <authorList>
            <person name="Angelov A."/>
            <person name="Liebl S."/>
            <person name="Ballschmiter M."/>
            <person name="Bomeke M."/>
            <person name="Lehmann R."/>
            <person name="Liesegang H."/>
            <person name="Daniel R."/>
            <person name="Liebl W."/>
        </authorList>
    </citation>
    <scope>NUCLEOTIDE SEQUENCE [LARGE SCALE GENOMIC DNA]</scope>
    <source>
        <strain evidence="3">ATCC 49972 / DSM 6192 / RI 19.B1</strain>
    </source>
</reference>
<keyword evidence="1" id="KW-0732">Signal</keyword>
<dbReference type="EMBL" id="CP001698">
    <property type="protein sequence ID" value="ADN01263.1"/>
    <property type="molecule type" value="Genomic_DNA"/>
</dbReference>
<dbReference type="RefSeq" id="WP_013313104.1">
    <property type="nucleotide sequence ID" value="NC_014484.1"/>
</dbReference>
<accession>E0RP69</accession>
<evidence type="ECO:0000313" key="2">
    <source>
        <dbReference type="EMBL" id="ADN01263.1"/>
    </source>
</evidence>